<dbReference type="GO" id="GO:0006869">
    <property type="term" value="P:lipid transport"/>
    <property type="evidence" value="ECO:0007669"/>
    <property type="project" value="InterPro"/>
</dbReference>
<evidence type="ECO:0000259" key="7">
    <source>
        <dbReference type="SMART" id="SM00499"/>
    </source>
</evidence>
<evidence type="ECO:0000256" key="3">
    <source>
        <dbReference type="ARBA" id="ARBA00023157"/>
    </source>
</evidence>
<evidence type="ECO:0000256" key="5">
    <source>
        <dbReference type="SAM" id="MobiDB-lite"/>
    </source>
</evidence>
<evidence type="ECO:0000313" key="9">
    <source>
        <dbReference type="Proteomes" id="UP000663760"/>
    </source>
</evidence>
<reference evidence="8" key="1">
    <citation type="submission" date="2020-02" db="EMBL/GenBank/DDBJ databases">
        <authorList>
            <person name="Scholz U."/>
            <person name="Mascher M."/>
            <person name="Fiebig A."/>
        </authorList>
    </citation>
    <scope>NUCLEOTIDE SEQUENCE</scope>
</reference>
<evidence type="ECO:0000256" key="1">
    <source>
        <dbReference type="ARBA" id="ARBA00009748"/>
    </source>
</evidence>
<dbReference type="Proteomes" id="UP000663760">
    <property type="component" value="Chromosome 4"/>
</dbReference>
<dbReference type="Pfam" id="PF14368">
    <property type="entry name" value="LTP_2"/>
    <property type="match status" value="1"/>
</dbReference>
<feature type="domain" description="Bifunctional inhibitor/plant lipid transfer protein/seed storage helical" evidence="7">
    <location>
        <begin position="39"/>
        <end position="117"/>
    </location>
</feature>
<sequence>MAMANFACVMAWAVFSSVIFNPAGAAAAAAAAPPKPVDCSTVTFGMMDCLGYVSAGSEADQPDDSCCEGVLAAAQLGLPCLCEALHEAAFMNVNLNISRAARLAAACHVYVPPSTSCNAPVEQRRPFSPAESPPSTLKSPATGTVTVTVPSGCSSLAVGLVCLVLGVTVTAASLQI</sequence>
<dbReference type="PANTHER" id="PTHR33044">
    <property type="entry name" value="BIFUNCTIONAL INHIBITOR/LIPID-TRANSFER PROTEIN/SEED STORAGE 2S ALBUMIN SUPERFAMILY PROTEIN-RELATED"/>
    <property type="match status" value="1"/>
</dbReference>
<dbReference type="InterPro" id="IPR000528">
    <property type="entry name" value="Plant_nsLTP"/>
</dbReference>
<name>A0A7I8KC87_SPIIN</name>
<feature type="signal peptide" evidence="6">
    <location>
        <begin position="1"/>
        <end position="25"/>
    </location>
</feature>
<accession>A0A7I8KC87</accession>
<dbReference type="Gene3D" id="1.10.110.10">
    <property type="entry name" value="Plant lipid-transfer and hydrophobic proteins"/>
    <property type="match status" value="1"/>
</dbReference>
<dbReference type="AlphaFoldDB" id="A0A7I8KC87"/>
<feature type="chain" id="PRO_5029618258" description="Bifunctional inhibitor/plant lipid transfer protein/seed storage helical domain-containing protein" evidence="6">
    <location>
        <begin position="26"/>
        <end position="176"/>
    </location>
</feature>
<dbReference type="SMART" id="SM00499">
    <property type="entry name" value="AAI"/>
    <property type="match status" value="1"/>
</dbReference>
<comment type="similarity">
    <text evidence="1">Belongs to the plant LTP family.</text>
</comment>
<dbReference type="GO" id="GO:0008289">
    <property type="term" value="F:lipid binding"/>
    <property type="evidence" value="ECO:0007669"/>
    <property type="project" value="InterPro"/>
</dbReference>
<dbReference type="InterPro" id="IPR036312">
    <property type="entry name" value="Bifun_inhib/LTP/seed_sf"/>
</dbReference>
<dbReference type="PRINTS" id="PR00382">
    <property type="entry name" value="LIPIDTRNSFER"/>
</dbReference>
<dbReference type="EMBL" id="LR746267">
    <property type="protein sequence ID" value="CAA7395092.1"/>
    <property type="molecule type" value="Genomic_DNA"/>
</dbReference>
<dbReference type="InterPro" id="IPR043325">
    <property type="entry name" value="LTSS"/>
</dbReference>
<keyword evidence="2 6" id="KW-0732">Signal</keyword>
<evidence type="ECO:0000256" key="6">
    <source>
        <dbReference type="SAM" id="SignalP"/>
    </source>
</evidence>
<keyword evidence="9" id="KW-1185">Reference proteome</keyword>
<evidence type="ECO:0000313" key="8">
    <source>
        <dbReference type="EMBL" id="CAA7395092.1"/>
    </source>
</evidence>
<keyword evidence="4" id="KW-0325">Glycoprotein</keyword>
<evidence type="ECO:0000256" key="4">
    <source>
        <dbReference type="ARBA" id="ARBA00023180"/>
    </source>
</evidence>
<feature type="region of interest" description="Disordered" evidence="5">
    <location>
        <begin position="118"/>
        <end position="141"/>
    </location>
</feature>
<dbReference type="SUPFAM" id="SSF47699">
    <property type="entry name" value="Bifunctional inhibitor/lipid-transfer protein/seed storage 2S albumin"/>
    <property type="match status" value="1"/>
</dbReference>
<keyword evidence="3" id="KW-1015">Disulfide bond</keyword>
<proteinExistence type="inferred from homology"/>
<organism evidence="8 9">
    <name type="scientific">Spirodela intermedia</name>
    <name type="common">Intermediate duckweed</name>
    <dbReference type="NCBI Taxonomy" id="51605"/>
    <lineage>
        <taxon>Eukaryota</taxon>
        <taxon>Viridiplantae</taxon>
        <taxon>Streptophyta</taxon>
        <taxon>Embryophyta</taxon>
        <taxon>Tracheophyta</taxon>
        <taxon>Spermatophyta</taxon>
        <taxon>Magnoliopsida</taxon>
        <taxon>Liliopsida</taxon>
        <taxon>Araceae</taxon>
        <taxon>Lemnoideae</taxon>
        <taxon>Spirodela</taxon>
    </lineage>
</organism>
<dbReference type="OrthoDB" id="659547at2759"/>
<evidence type="ECO:0000256" key="2">
    <source>
        <dbReference type="ARBA" id="ARBA00022729"/>
    </source>
</evidence>
<protein>
    <recommendedName>
        <fullName evidence="7">Bifunctional inhibitor/plant lipid transfer protein/seed storage helical domain-containing protein</fullName>
    </recommendedName>
</protein>
<gene>
    <name evidence="8" type="ORF">SI8410_04005753</name>
</gene>
<dbReference type="CDD" id="cd00010">
    <property type="entry name" value="AAI_LTSS"/>
    <property type="match status" value="1"/>
</dbReference>
<dbReference type="InterPro" id="IPR016140">
    <property type="entry name" value="Bifunc_inhib/LTP/seed_store"/>
</dbReference>